<evidence type="ECO:0000259" key="8">
    <source>
        <dbReference type="PROSITE" id="PS50949"/>
    </source>
</evidence>
<dbReference type="Proteomes" id="UP000037269">
    <property type="component" value="Unassembled WGS sequence"/>
</dbReference>
<dbReference type="PANTHER" id="PTHR46577:SF1">
    <property type="entry name" value="HTH-TYPE TRANSCRIPTIONAL REGULATORY PROTEIN GABR"/>
    <property type="match status" value="1"/>
</dbReference>
<dbReference type="GO" id="GO:0030170">
    <property type="term" value="F:pyridoxal phosphate binding"/>
    <property type="evidence" value="ECO:0007669"/>
    <property type="project" value="InterPro"/>
</dbReference>
<dbReference type="SMART" id="SM00345">
    <property type="entry name" value="HTH_GNTR"/>
    <property type="match status" value="1"/>
</dbReference>
<keyword evidence="10" id="KW-0808">Transferase</keyword>
<evidence type="ECO:0000256" key="1">
    <source>
        <dbReference type="ARBA" id="ARBA00001933"/>
    </source>
</evidence>
<evidence type="ECO:0000256" key="2">
    <source>
        <dbReference type="ARBA" id="ARBA00005384"/>
    </source>
</evidence>
<dbReference type="Pfam" id="PF00392">
    <property type="entry name" value="GntR"/>
    <property type="match status" value="1"/>
</dbReference>
<dbReference type="Proteomes" id="UP000182836">
    <property type="component" value="Unassembled WGS sequence"/>
</dbReference>
<reference evidence="9 11" key="1">
    <citation type="submission" date="2015-07" db="EMBL/GenBank/DDBJ databases">
        <title>Fjat-14205 dsm 2895.</title>
        <authorList>
            <person name="Liu B."/>
            <person name="Wang J."/>
            <person name="Zhu Y."/>
            <person name="Liu G."/>
            <person name="Chen Q."/>
            <person name="Chen Z."/>
            <person name="Lan J."/>
            <person name="Che J."/>
            <person name="Ge C."/>
            <person name="Shi H."/>
            <person name="Pan Z."/>
            <person name="Liu X."/>
        </authorList>
    </citation>
    <scope>NUCLEOTIDE SEQUENCE [LARGE SCALE GENOMIC DNA]</scope>
    <source>
        <strain evidence="9 11">DSM 2895</strain>
    </source>
</reference>
<dbReference type="InterPro" id="IPR015424">
    <property type="entry name" value="PyrdxlP-dep_Trfase"/>
</dbReference>
<dbReference type="InterPro" id="IPR000524">
    <property type="entry name" value="Tscrpt_reg_HTH_GntR"/>
</dbReference>
<dbReference type="PATRIC" id="fig|47500.8.peg.6437"/>
<dbReference type="SUPFAM" id="SSF46785">
    <property type="entry name" value="Winged helix' DNA-binding domain"/>
    <property type="match status" value="1"/>
</dbReference>
<name>A0A0D1XP85_ANEMI</name>
<reference evidence="10 12" key="2">
    <citation type="submission" date="2016-10" db="EMBL/GenBank/DDBJ databases">
        <authorList>
            <person name="de Groot N.N."/>
        </authorList>
    </citation>
    <scope>NUCLEOTIDE SEQUENCE [LARGE SCALE GENOMIC DNA]</scope>
    <source>
        <strain evidence="10 12">DSM 2895</strain>
    </source>
</reference>
<proteinExistence type="inferred from homology"/>
<dbReference type="GO" id="GO:0008483">
    <property type="term" value="F:transaminase activity"/>
    <property type="evidence" value="ECO:0007669"/>
    <property type="project" value="UniProtKB-KW"/>
</dbReference>
<keyword evidence="3 10" id="KW-0032">Aminotransferase</keyword>
<keyword evidence="5" id="KW-0805">Transcription regulation</keyword>
<keyword evidence="4" id="KW-0663">Pyridoxal phosphate</keyword>
<keyword evidence="6" id="KW-0238">DNA-binding</keyword>
<dbReference type="Pfam" id="PF00155">
    <property type="entry name" value="Aminotran_1_2"/>
    <property type="match status" value="1"/>
</dbReference>
<evidence type="ECO:0000256" key="6">
    <source>
        <dbReference type="ARBA" id="ARBA00023125"/>
    </source>
</evidence>
<comment type="cofactor">
    <cofactor evidence="1">
        <name>pyridoxal 5'-phosphate</name>
        <dbReference type="ChEBI" id="CHEBI:597326"/>
    </cofactor>
</comment>
<dbReference type="GO" id="GO:0003677">
    <property type="term" value="F:DNA binding"/>
    <property type="evidence" value="ECO:0007669"/>
    <property type="project" value="UniProtKB-KW"/>
</dbReference>
<evidence type="ECO:0000313" key="11">
    <source>
        <dbReference type="Proteomes" id="UP000037269"/>
    </source>
</evidence>
<dbReference type="PANTHER" id="PTHR46577">
    <property type="entry name" value="HTH-TYPE TRANSCRIPTIONAL REGULATORY PROTEIN GABR"/>
    <property type="match status" value="1"/>
</dbReference>
<evidence type="ECO:0000256" key="7">
    <source>
        <dbReference type="ARBA" id="ARBA00023163"/>
    </source>
</evidence>
<evidence type="ECO:0000313" key="12">
    <source>
        <dbReference type="Proteomes" id="UP000182836"/>
    </source>
</evidence>
<protein>
    <submittedName>
        <fullName evidence="9 10">GntR family transcriptional regulator</fullName>
    </submittedName>
</protein>
<evidence type="ECO:0000313" key="10">
    <source>
        <dbReference type="EMBL" id="SDJ87903.1"/>
    </source>
</evidence>
<dbReference type="OrthoDB" id="9808770at2"/>
<dbReference type="RefSeq" id="WP_043065696.1">
    <property type="nucleotide sequence ID" value="NZ_BJOA01000095.1"/>
</dbReference>
<dbReference type="InterPro" id="IPR036390">
    <property type="entry name" value="WH_DNA-bd_sf"/>
</dbReference>
<dbReference type="PROSITE" id="PS50949">
    <property type="entry name" value="HTH_GNTR"/>
    <property type="match status" value="1"/>
</dbReference>
<dbReference type="CDD" id="cd07377">
    <property type="entry name" value="WHTH_GntR"/>
    <property type="match status" value="1"/>
</dbReference>
<keyword evidence="11" id="KW-1185">Reference proteome</keyword>
<dbReference type="InterPro" id="IPR036388">
    <property type="entry name" value="WH-like_DNA-bd_sf"/>
</dbReference>
<dbReference type="InterPro" id="IPR015421">
    <property type="entry name" value="PyrdxlP-dep_Trfase_major"/>
</dbReference>
<dbReference type="GeneID" id="42309396"/>
<gene>
    <name evidence="9" type="ORF">AF333_30200</name>
    <name evidence="10" type="ORF">SAMN04487909_13122</name>
</gene>
<dbReference type="Gene3D" id="1.10.10.10">
    <property type="entry name" value="Winged helix-like DNA-binding domain superfamily/Winged helix DNA-binding domain"/>
    <property type="match status" value="1"/>
</dbReference>
<dbReference type="InterPro" id="IPR051446">
    <property type="entry name" value="HTH_trans_reg/aminotransferase"/>
</dbReference>
<dbReference type="EMBL" id="LGUG01000013">
    <property type="protein sequence ID" value="KON84218.1"/>
    <property type="molecule type" value="Genomic_DNA"/>
</dbReference>
<dbReference type="EMBL" id="FNED01000031">
    <property type="protein sequence ID" value="SDJ87903.1"/>
    <property type="molecule type" value="Genomic_DNA"/>
</dbReference>
<keyword evidence="7" id="KW-0804">Transcription</keyword>
<evidence type="ECO:0000256" key="5">
    <source>
        <dbReference type="ARBA" id="ARBA00023015"/>
    </source>
</evidence>
<dbReference type="InterPro" id="IPR004839">
    <property type="entry name" value="Aminotransferase_I/II_large"/>
</dbReference>
<accession>A0A0D1XP85</accession>
<dbReference type="SUPFAM" id="SSF53383">
    <property type="entry name" value="PLP-dependent transferases"/>
    <property type="match status" value="1"/>
</dbReference>
<evidence type="ECO:0000256" key="3">
    <source>
        <dbReference type="ARBA" id="ARBA00022576"/>
    </source>
</evidence>
<evidence type="ECO:0000313" key="9">
    <source>
        <dbReference type="EMBL" id="KON84218.1"/>
    </source>
</evidence>
<dbReference type="Gene3D" id="3.40.640.10">
    <property type="entry name" value="Type I PLP-dependent aspartate aminotransferase-like (Major domain)"/>
    <property type="match status" value="1"/>
</dbReference>
<evidence type="ECO:0000256" key="4">
    <source>
        <dbReference type="ARBA" id="ARBA00022898"/>
    </source>
</evidence>
<organism evidence="9 11">
    <name type="scientific">Aneurinibacillus migulanus</name>
    <name type="common">Bacillus migulanus</name>
    <dbReference type="NCBI Taxonomy" id="47500"/>
    <lineage>
        <taxon>Bacteria</taxon>
        <taxon>Bacillati</taxon>
        <taxon>Bacillota</taxon>
        <taxon>Bacilli</taxon>
        <taxon>Bacillales</taxon>
        <taxon>Paenibacillaceae</taxon>
        <taxon>Aneurinibacillus group</taxon>
        <taxon>Aneurinibacillus</taxon>
    </lineage>
</organism>
<comment type="similarity">
    <text evidence="2">In the C-terminal section; belongs to the class-I pyridoxal-phosphate-dependent aminotransferase family.</text>
</comment>
<dbReference type="GO" id="GO:0003700">
    <property type="term" value="F:DNA-binding transcription factor activity"/>
    <property type="evidence" value="ECO:0007669"/>
    <property type="project" value="InterPro"/>
</dbReference>
<dbReference type="AlphaFoldDB" id="A0A0D1XP85"/>
<sequence length="477" mass="53974">MIELTPTLDELSSEALYMQLYRYIRDEIVAGRIPSNVRLPSIRRLSAHLSVSRTPVALAYDQLLAEGYIRSKPRSGFFAAELELPASIPSLHAGSRSIVSPSPPRAYHAPQDEPGRYDFGYGSIDLASFPLTKWRKLMNRCLLPENSRLLLYGDLQGEPELRKEIAAYLYQIRGVRCRPEQIVVGAGTYHSLDLLFQLLKKEITCLAVEKAVNDGMKALFKQFPFDYRPLRLESDGIRIEEVYASEAQAVYVTPSHQFPFGMTLSIGKRMKLLNWAKERQAYIIENDYDGEFRYSGRPIPSLQSLDDDGRVIYVGTFSKSLTPSFRISYLVLPPLLLEQFRLRRHSYDQLASPIFQKTLQLFMESGDFERHMRKMRSLYHKKHDALLQAIHHAFKDSADSIGAGSGLHVLLRIRNGMSESELVRTAKKEGVNVYPTSPYALKPEFAVPSTVLLGFGGLSIEDIHAGIDRLKQAWSGG</sequence>
<feature type="domain" description="HTH gntR-type" evidence="8">
    <location>
        <begin position="14"/>
        <end position="82"/>
    </location>
</feature>
<dbReference type="STRING" id="47500.AF333_30200"/>
<dbReference type="CDD" id="cd00609">
    <property type="entry name" value="AAT_like"/>
    <property type="match status" value="1"/>
</dbReference>